<sequence length="119" mass="13232">MPVYITTEQFSCGHERDTLPKYSGTDGEVVKKTLDVLALCLSCTCYMALDASVTGQVPQRHVQDLTYHVWTLGQTASETMRHELRAIEEQLQCLDDLDKFQKGVIALAGYPEVGSPIIL</sequence>
<dbReference type="AlphaFoldDB" id="A0A1S8A9R1"/>
<dbReference type="Proteomes" id="UP000054516">
    <property type="component" value="Unassembled WGS sequence"/>
</dbReference>
<proteinExistence type="predicted"/>
<dbReference type="OMA" id="CGHERDT"/>
<reference evidence="1" key="1">
    <citation type="submission" date="2016-03" db="EMBL/GenBank/DDBJ databases">
        <title>Draft genome sequence of Rosellinia necatrix.</title>
        <authorList>
            <person name="Kanematsu S."/>
        </authorList>
    </citation>
    <scope>NUCLEOTIDE SEQUENCE [LARGE SCALE GENOMIC DNA]</scope>
    <source>
        <strain evidence="1">W97</strain>
    </source>
</reference>
<name>A0A1S8A9R1_ROSNE</name>
<organism evidence="1">
    <name type="scientific">Rosellinia necatrix</name>
    <name type="common">White root-rot fungus</name>
    <dbReference type="NCBI Taxonomy" id="77044"/>
    <lineage>
        <taxon>Eukaryota</taxon>
        <taxon>Fungi</taxon>
        <taxon>Dikarya</taxon>
        <taxon>Ascomycota</taxon>
        <taxon>Pezizomycotina</taxon>
        <taxon>Sordariomycetes</taxon>
        <taxon>Xylariomycetidae</taxon>
        <taxon>Xylariales</taxon>
        <taxon>Xylariaceae</taxon>
        <taxon>Rosellinia</taxon>
    </lineage>
</organism>
<evidence type="ECO:0000313" key="2">
    <source>
        <dbReference type="Proteomes" id="UP000054516"/>
    </source>
</evidence>
<dbReference type="OrthoDB" id="4771300at2759"/>
<keyword evidence="2" id="KW-1185">Reference proteome</keyword>
<dbReference type="EMBL" id="DF977496">
    <property type="protein sequence ID" value="GAW26828.1"/>
    <property type="molecule type" value="Genomic_DNA"/>
</dbReference>
<accession>A0A1S8A9R1</accession>
<evidence type="ECO:0000313" key="1">
    <source>
        <dbReference type="EMBL" id="GAW26828.1"/>
    </source>
</evidence>
<gene>
    <name evidence="1" type="ORF">SAMD00023353_5100570</name>
</gene>
<protein>
    <submittedName>
        <fullName evidence="1">Uncharacterized protein</fullName>
    </submittedName>
</protein>